<organism evidence="7">
    <name type="scientific">marine metagenome</name>
    <dbReference type="NCBI Taxonomy" id="408172"/>
    <lineage>
        <taxon>unclassified sequences</taxon>
        <taxon>metagenomes</taxon>
        <taxon>ecological metagenomes</taxon>
    </lineage>
</organism>
<evidence type="ECO:0000256" key="4">
    <source>
        <dbReference type="ARBA" id="ARBA00022679"/>
    </source>
</evidence>
<dbReference type="InterPro" id="IPR050596">
    <property type="entry name" value="AspAT/PAT-like"/>
</dbReference>
<keyword evidence="3" id="KW-0032">Aminotransferase</keyword>
<comment type="similarity">
    <text evidence="2">Belongs to the class-I pyridoxal-phosphate-dependent aminotransferase family.</text>
</comment>
<name>A0A383CV71_9ZZZZ</name>
<dbReference type="Gene3D" id="3.90.1150.10">
    <property type="entry name" value="Aspartate Aminotransferase, domain 1"/>
    <property type="match status" value="1"/>
</dbReference>
<dbReference type="GO" id="GO:0006520">
    <property type="term" value="P:amino acid metabolic process"/>
    <property type="evidence" value="ECO:0007669"/>
    <property type="project" value="InterPro"/>
</dbReference>
<dbReference type="EMBL" id="UINC01211576">
    <property type="protein sequence ID" value="SVE35528.1"/>
    <property type="molecule type" value="Genomic_DNA"/>
</dbReference>
<dbReference type="Pfam" id="PF00155">
    <property type="entry name" value="Aminotran_1_2"/>
    <property type="match status" value="1"/>
</dbReference>
<feature type="non-terminal residue" evidence="7">
    <location>
        <position position="113"/>
    </location>
</feature>
<proteinExistence type="inferred from homology"/>
<dbReference type="InterPro" id="IPR015422">
    <property type="entry name" value="PyrdxlP-dep_Trfase_small"/>
</dbReference>
<accession>A0A383CV71</accession>
<feature type="domain" description="Aminotransferase class I/classII large" evidence="6">
    <location>
        <begin position="25"/>
        <end position="110"/>
    </location>
</feature>
<evidence type="ECO:0000313" key="7">
    <source>
        <dbReference type="EMBL" id="SVE35528.1"/>
    </source>
</evidence>
<protein>
    <recommendedName>
        <fullName evidence="6">Aminotransferase class I/classII large domain-containing protein</fullName>
    </recommendedName>
</protein>
<dbReference type="InterPro" id="IPR015424">
    <property type="entry name" value="PyrdxlP-dep_Trfase"/>
</dbReference>
<dbReference type="InterPro" id="IPR015421">
    <property type="entry name" value="PyrdxlP-dep_Trfase_major"/>
</dbReference>
<dbReference type="PANTHER" id="PTHR46383">
    <property type="entry name" value="ASPARTATE AMINOTRANSFERASE"/>
    <property type="match status" value="1"/>
</dbReference>
<evidence type="ECO:0000256" key="1">
    <source>
        <dbReference type="ARBA" id="ARBA00001933"/>
    </source>
</evidence>
<dbReference type="Gene3D" id="3.40.640.10">
    <property type="entry name" value="Type I PLP-dependent aspartate aminotransferase-like (Major domain)"/>
    <property type="match status" value="1"/>
</dbReference>
<dbReference type="InterPro" id="IPR004839">
    <property type="entry name" value="Aminotransferase_I/II_large"/>
</dbReference>
<dbReference type="GO" id="GO:0008483">
    <property type="term" value="F:transaminase activity"/>
    <property type="evidence" value="ECO:0007669"/>
    <property type="project" value="UniProtKB-KW"/>
</dbReference>
<feature type="non-terminal residue" evidence="7">
    <location>
        <position position="1"/>
    </location>
</feature>
<dbReference type="SUPFAM" id="SSF53383">
    <property type="entry name" value="PLP-dependent transferases"/>
    <property type="match status" value="1"/>
</dbReference>
<evidence type="ECO:0000259" key="6">
    <source>
        <dbReference type="Pfam" id="PF00155"/>
    </source>
</evidence>
<gene>
    <name evidence="7" type="ORF">METZ01_LOCUS488382</name>
</gene>
<reference evidence="7" key="1">
    <citation type="submission" date="2018-05" db="EMBL/GenBank/DDBJ databases">
        <authorList>
            <person name="Lanie J.A."/>
            <person name="Ng W.-L."/>
            <person name="Kazmierczak K.M."/>
            <person name="Andrzejewski T.M."/>
            <person name="Davidsen T.M."/>
            <person name="Wayne K.J."/>
            <person name="Tettelin H."/>
            <person name="Glass J.I."/>
            <person name="Rusch D."/>
            <person name="Podicherti R."/>
            <person name="Tsui H.-C.T."/>
            <person name="Winkler M.E."/>
        </authorList>
    </citation>
    <scope>NUCLEOTIDE SEQUENCE</scope>
</reference>
<evidence type="ECO:0000256" key="5">
    <source>
        <dbReference type="ARBA" id="ARBA00022898"/>
    </source>
</evidence>
<evidence type="ECO:0000256" key="3">
    <source>
        <dbReference type="ARBA" id="ARBA00022576"/>
    </source>
</evidence>
<keyword evidence="4" id="KW-0808">Transferase</keyword>
<comment type="cofactor">
    <cofactor evidence="1">
        <name>pyridoxal 5'-phosphate</name>
        <dbReference type="ChEBI" id="CHEBI:597326"/>
    </cofactor>
</comment>
<evidence type="ECO:0000256" key="2">
    <source>
        <dbReference type="ARBA" id="ARBA00007441"/>
    </source>
</evidence>
<dbReference type="AlphaFoldDB" id="A0A383CV71"/>
<keyword evidence="5" id="KW-0663">Pyridoxal phosphate</keyword>
<sequence>MPRIPDHLENLRGGFKAFLAPPPEGVVRLTVGEPAFDTPSDISDAAINAIRDGDTHYTRGEGRESLCAAWASHLRERWNIPVEDEGIVITPGAKQGLLYAMMVAAEKGDEDIL</sequence>
<dbReference type="GO" id="GO:0030170">
    <property type="term" value="F:pyridoxal phosphate binding"/>
    <property type="evidence" value="ECO:0007669"/>
    <property type="project" value="InterPro"/>
</dbReference>